<dbReference type="NCBIfam" id="TIGR01733">
    <property type="entry name" value="AA-adenyl-dom"/>
    <property type="match status" value="1"/>
</dbReference>
<dbReference type="EMBL" id="CP023699">
    <property type="protein sequence ID" value="QEU91113.1"/>
    <property type="molecule type" value="Genomic_DNA"/>
</dbReference>
<dbReference type="GO" id="GO:0043041">
    <property type="term" value="P:amino acid activation for nonribosomal peptide biosynthetic process"/>
    <property type="evidence" value="ECO:0007669"/>
    <property type="project" value="TreeGrafter"/>
</dbReference>
<dbReference type="Pfam" id="PF00550">
    <property type="entry name" value="PP-binding"/>
    <property type="match status" value="1"/>
</dbReference>
<feature type="domain" description="Carrier" evidence="6">
    <location>
        <begin position="1234"/>
        <end position="1309"/>
    </location>
</feature>
<dbReference type="GO" id="GO:0031177">
    <property type="term" value="F:phosphopantetheine binding"/>
    <property type="evidence" value="ECO:0007669"/>
    <property type="project" value="InterPro"/>
</dbReference>
<dbReference type="Gene3D" id="3.40.50.1820">
    <property type="entry name" value="alpha/beta hydrolase"/>
    <property type="match status" value="1"/>
</dbReference>
<dbReference type="InterPro" id="IPR001242">
    <property type="entry name" value="Condensation_dom"/>
</dbReference>
<dbReference type="InterPro" id="IPR020806">
    <property type="entry name" value="PKS_PP-bd"/>
</dbReference>
<dbReference type="GO" id="GO:0005829">
    <property type="term" value="C:cytosol"/>
    <property type="evidence" value="ECO:0007669"/>
    <property type="project" value="TreeGrafter"/>
</dbReference>
<dbReference type="Gene3D" id="2.30.38.10">
    <property type="entry name" value="Luciferase, Domain 3"/>
    <property type="match status" value="1"/>
</dbReference>
<dbReference type="PROSITE" id="PS00012">
    <property type="entry name" value="PHOSPHOPANTETHEINE"/>
    <property type="match status" value="1"/>
</dbReference>
<name>A0A5J6G7Y7_STRKN</name>
<sequence length="1321" mass="135745">MSAEIEDILPLSPLQEGLLYHAQHGTEGSSGTVDAYGVQLTLRLSGPLNHPRLRAACQSLLARHANLRAAFLHEGVDRPVQLIAAEVDTPWREHDLRGVGSGESGAVGAAGHGGGPPGAGAFGHAGWPDGGEEPGHGADVAAGLCAGTASARESRTDRGTDAAPAAVPEAGVASGADVAPVPEAGVASGADVAPAPGAAVASGGEVAEAVAALGADVAPASVALAAPFAEGASAAEVLSVPASGVGPVSEAVAGPSAEGASAAEVLSAPASGVGPVSEAVAGPFAEGASAAEVLSVPASGVGPVSEAVAGPFAEGASAAEVLSVPASGVGPVPDVLAGPSADAAPAPEILAAPAADAAPTPQALAAQLLREERECGFDLARPPLLRFTLVQLADDEHLFALTHHHILLDGWSVPVLVRELLALYAHHGDPAPLPRVRPFRDYLAWLAGRDREAALGAWSAALAGIEGPTRLAPETVPDAAARAQASAHLTTDLDERLTADLRARAAAGGLTLNTLIQGAWGVLLHKLTGRDDVVFGSVVSVRPPELPGVADMVGLLINTLPVRVRVAPGDSLGAVCARLQDEQSRLIDHQHVGLAELQRIAGRGELFDTVVVHENYPVDVDVDSGAASGGPVAPGPRITGTEDHGGTHYPLALITHPGDRLRLRLDHRADLFDAATARDILDRLVRILRAAATDPGRPVARTDVLSATERGRALTDWGRGAPQSGGHGPLPVPGRPDLSQLFAAQAARTPDRIAVVDGGTRLTYRELDVRAEALARELVLCGAGPGRRVAVAMDRSADLVVALLAVVRSGAAYVPIDTRWPAERRRFILRDTGANVLLPDAWAPRTLTQDASVLAPRSGSATAHPDALAYVMYTSGSTGLPKGVAVTHRDVIALAADVRFTGGAHDRVLLHSSHAFDAATYEIWVPLLNGGRIVVAPPGELTPPAVKELVAEHGLTAMFLTIGLFRVLAEEAADCFGGLREVWTGGERVPPEPLRAVLGACPGTTVVAVYGPTETTTFATCRAFAPGDPVPDTVPIGGPMDGTRTYVLDRSLGLVPPGTVGELYVAGAGLARGYANRPGLTGERFVADPYADSYGVSGERMYRTGDLARWTPDGQLEFAGRADTQVKVRGFRVEPGEIETVLLAQPGVGHAAVVVREDRPGDRRLVAYVVPGSGRATGDVDTARLTDALAERLPGHLVPSAVVVLGALPLTVNGKLDRTALPAPGRATAAGGREPRTERERALCGLFAEVLGVPGVTVDDSFFALGGDSLLSMRLAGRVRASLGVELPLPLLFEHPTVASLAPQLPGSDATPQRPKLRRMR</sequence>
<dbReference type="InterPro" id="IPR023213">
    <property type="entry name" value="CAT-like_dom_sf"/>
</dbReference>
<evidence type="ECO:0000256" key="4">
    <source>
        <dbReference type="ARBA" id="ARBA00022553"/>
    </source>
</evidence>
<protein>
    <submittedName>
        <fullName evidence="7">Amino acid adenylation domain-containing protein</fullName>
    </submittedName>
</protein>
<evidence type="ECO:0000313" key="7">
    <source>
        <dbReference type="EMBL" id="QEU91113.1"/>
    </source>
</evidence>
<dbReference type="FunFam" id="1.10.1200.10:FF:000016">
    <property type="entry name" value="Non-ribosomal peptide synthase"/>
    <property type="match status" value="1"/>
</dbReference>
<dbReference type="GO" id="GO:0072330">
    <property type="term" value="P:monocarboxylic acid biosynthetic process"/>
    <property type="evidence" value="ECO:0007669"/>
    <property type="project" value="UniProtKB-ARBA"/>
</dbReference>
<dbReference type="SUPFAM" id="SSF47336">
    <property type="entry name" value="ACP-like"/>
    <property type="match status" value="1"/>
</dbReference>
<dbReference type="InterPro" id="IPR020845">
    <property type="entry name" value="AMP-binding_CS"/>
</dbReference>
<comment type="similarity">
    <text evidence="2">Belongs to the ATP-dependent AMP-binding enzyme family.</text>
</comment>
<dbReference type="CDD" id="cd12117">
    <property type="entry name" value="A_NRPS_Srf_like"/>
    <property type="match status" value="1"/>
</dbReference>
<dbReference type="InterPro" id="IPR045851">
    <property type="entry name" value="AMP-bd_C_sf"/>
</dbReference>
<organism evidence="7 8">
    <name type="scientific">Streptomyces kanamyceticus</name>
    <dbReference type="NCBI Taxonomy" id="1967"/>
    <lineage>
        <taxon>Bacteria</taxon>
        <taxon>Bacillati</taxon>
        <taxon>Actinomycetota</taxon>
        <taxon>Actinomycetes</taxon>
        <taxon>Kitasatosporales</taxon>
        <taxon>Streptomycetaceae</taxon>
        <taxon>Streptomyces</taxon>
    </lineage>
</organism>
<gene>
    <name evidence="7" type="ORF">CP970_09680</name>
</gene>
<dbReference type="FunFam" id="3.40.50.12780:FF:000012">
    <property type="entry name" value="Non-ribosomal peptide synthetase"/>
    <property type="match status" value="1"/>
</dbReference>
<dbReference type="GO" id="GO:0008610">
    <property type="term" value="P:lipid biosynthetic process"/>
    <property type="evidence" value="ECO:0007669"/>
    <property type="project" value="UniProtKB-ARBA"/>
</dbReference>
<feature type="region of interest" description="Disordered" evidence="5">
    <location>
        <begin position="1302"/>
        <end position="1321"/>
    </location>
</feature>
<keyword evidence="4" id="KW-0597">Phosphoprotein</keyword>
<dbReference type="InterPro" id="IPR000873">
    <property type="entry name" value="AMP-dep_synth/lig_dom"/>
</dbReference>
<dbReference type="GO" id="GO:0003824">
    <property type="term" value="F:catalytic activity"/>
    <property type="evidence" value="ECO:0007669"/>
    <property type="project" value="InterPro"/>
</dbReference>
<feature type="compositionally biased region" description="Gly residues" evidence="5">
    <location>
        <begin position="99"/>
        <end position="123"/>
    </location>
</feature>
<evidence type="ECO:0000256" key="5">
    <source>
        <dbReference type="SAM" id="MobiDB-lite"/>
    </source>
</evidence>
<dbReference type="FunFam" id="2.30.38.10:FF:000001">
    <property type="entry name" value="Non-ribosomal peptide synthetase PvdI"/>
    <property type="match status" value="1"/>
</dbReference>
<dbReference type="InterPro" id="IPR010071">
    <property type="entry name" value="AA_adenyl_dom"/>
</dbReference>
<dbReference type="Gene3D" id="3.30.559.10">
    <property type="entry name" value="Chloramphenicol acetyltransferase-like domain"/>
    <property type="match status" value="2"/>
</dbReference>
<dbReference type="GO" id="GO:0044550">
    <property type="term" value="P:secondary metabolite biosynthetic process"/>
    <property type="evidence" value="ECO:0007669"/>
    <property type="project" value="UniProtKB-ARBA"/>
</dbReference>
<keyword evidence="8" id="KW-1185">Reference proteome</keyword>
<dbReference type="KEGG" id="ska:CP970_09680"/>
<feature type="region of interest" description="Disordered" evidence="5">
    <location>
        <begin position="97"/>
        <end position="138"/>
    </location>
</feature>
<evidence type="ECO:0000259" key="6">
    <source>
        <dbReference type="PROSITE" id="PS50075"/>
    </source>
</evidence>
<dbReference type="Pfam" id="PF00501">
    <property type="entry name" value="AMP-binding"/>
    <property type="match status" value="1"/>
</dbReference>
<dbReference type="Proteomes" id="UP000325529">
    <property type="component" value="Chromosome"/>
</dbReference>
<proteinExistence type="inferred from homology"/>
<keyword evidence="3" id="KW-0596">Phosphopantetheine</keyword>
<dbReference type="InterPro" id="IPR009081">
    <property type="entry name" value="PP-bd_ACP"/>
</dbReference>
<dbReference type="Gene3D" id="3.30.300.30">
    <property type="match status" value="1"/>
</dbReference>
<dbReference type="SUPFAM" id="SSF56801">
    <property type="entry name" value="Acetyl-CoA synthetase-like"/>
    <property type="match status" value="1"/>
</dbReference>
<comment type="cofactor">
    <cofactor evidence="1">
        <name>pantetheine 4'-phosphate</name>
        <dbReference type="ChEBI" id="CHEBI:47942"/>
    </cofactor>
</comment>
<dbReference type="GO" id="GO:0017000">
    <property type="term" value="P:antibiotic biosynthetic process"/>
    <property type="evidence" value="ECO:0007669"/>
    <property type="project" value="UniProtKB-ARBA"/>
</dbReference>
<dbReference type="PROSITE" id="PS50075">
    <property type="entry name" value="CARRIER"/>
    <property type="match status" value="1"/>
</dbReference>
<dbReference type="PANTHER" id="PTHR45527">
    <property type="entry name" value="NONRIBOSOMAL PEPTIDE SYNTHETASE"/>
    <property type="match status" value="1"/>
</dbReference>
<dbReference type="Pfam" id="PF13193">
    <property type="entry name" value="AMP-binding_C"/>
    <property type="match status" value="1"/>
</dbReference>
<dbReference type="InterPro" id="IPR025110">
    <property type="entry name" value="AMP-bd_C"/>
</dbReference>
<dbReference type="InterPro" id="IPR036736">
    <property type="entry name" value="ACP-like_sf"/>
</dbReference>
<evidence type="ECO:0000256" key="1">
    <source>
        <dbReference type="ARBA" id="ARBA00001957"/>
    </source>
</evidence>
<dbReference type="PANTHER" id="PTHR45527:SF1">
    <property type="entry name" value="FATTY ACID SYNTHASE"/>
    <property type="match status" value="1"/>
</dbReference>
<accession>A0A5J6G7Y7</accession>
<dbReference type="InterPro" id="IPR029058">
    <property type="entry name" value="AB_hydrolase_fold"/>
</dbReference>
<dbReference type="Gene3D" id="3.30.559.30">
    <property type="entry name" value="Nonribosomal peptide synthetase, condensation domain"/>
    <property type="match status" value="1"/>
</dbReference>
<dbReference type="Gene3D" id="3.40.50.980">
    <property type="match status" value="2"/>
</dbReference>
<evidence type="ECO:0000256" key="2">
    <source>
        <dbReference type="ARBA" id="ARBA00006432"/>
    </source>
</evidence>
<reference evidence="7 8" key="1">
    <citation type="submission" date="2017-09" db="EMBL/GenBank/DDBJ databases">
        <authorList>
            <person name="Lee N."/>
            <person name="Cho B.-K."/>
        </authorList>
    </citation>
    <scope>NUCLEOTIDE SEQUENCE [LARGE SCALE GENOMIC DNA]</scope>
    <source>
        <strain evidence="7 8">ATCC 12853</strain>
    </source>
</reference>
<dbReference type="PROSITE" id="PS00455">
    <property type="entry name" value="AMP_BINDING"/>
    <property type="match status" value="1"/>
</dbReference>
<dbReference type="FunFam" id="3.30.300.30:FF:000010">
    <property type="entry name" value="Enterobactin synthetase component F"/>
    <property type="match status" value="1"/>
</dbReference>
<dbReference type="SMART" id="SM00823">
    <property type="entry name" value="PKS_PP"/>
    <property type="match status" value="1"/>
</dbReference>
<evidence type="ECO:0000256" key="3">
    <source>
        <dbReference type="ARBA" id="ARBA00022450"/>
    </source>
</evidence>
<evidence type="ECO:0000313" key="8">
    <source>
        <dbReference type="Proteomes" id="UP000325529"/>
    </source>
</evidence>
<dbReference type="SUPFAM" id="SSF52777">
    <property type="entry name" value="CoA-dependent acyltransferases"/>
    <property type="match status" value="2"/>
</dbReference>
<dbReference type="Pfam" id="PF00668">
    <property type="entry name" value="Condensation"/>
    <property type="match status" value="2"/>
</dbReference>
<dbReference type="InterPro" id="IPR006162">
    <property type="entry name" value="Ppantetheine_attach_site"/>
</dbReference>